<name>A0A7W7SQC8_9ACTN</name>
<accession>A0A7W7SQC8</accession>
<organism evidence="2 3">
    <name type="scientific">Micromonospora polyrhachis</name>
    <dbReference type="NCBI Taxonomy" id="1282883"/>
    <lineage>
        <taxon>Bacteria</taxon>
        <taxon>Bacillati</taxon>
        <taxon>Actinomycetota</taxon>
        <taxon>Actinomycetes</taxon>
        <taxon>Micromonosporales</taxon>
        <taxon>Micromonosporaceae</taxon>
        <taxon>Micromonospora</taxon>
    </lineage>
</organism>
<sequence length="33" mass="3630">MIRGGDDVTERSEVTSQHSPDGHGDDERSKETT</sequence>
<proteinExistence type="predicted"/>
<feature type="compositionally biased region" description="Basic and acidic residues" evidence="1">
    <location>
        <begin position="1"/>
        <end position="13"/>
    </location>
</feature>
<protein>
    <submittedName>
        <fullName evidence="2">Uncharacterized protein</fullName>
    </submittedName>
</protein>
<evidence type="ECO:0000256" key="1">
    <source>
        <dbReference type="SAM" id="MobiDB-lite"/>
    </source>
</evidence>
<gene>
    <name evidence="2" type="ORF">FHR38_002737</name>
</gene>
<evidence type="ECO:0000313" key="2">
    <source>
        <dbReference type="EMBL" id="MBB4959004.1"/>
    </source>
</evidence>
<dbReference type="Proteomes" id="UP000578819">
    <property type="component" value="Unassembled WGS sequence"/>
</dbReference>
<dbReference type="EMBL" id="JACHJW010000001">
    <property type="protein sequence ID" value="MBB4959004.1"/>
    <property type="molecule type" value="Genomic_DNA"/>
</dbReference>
<feature type="region of interest" description="Disordered" evidence="1">
    <location>
        <begin position="1"/>
        <end position="33"/>
    </location>
</feature>
<feature type="compositionally biased region" description="Basic and acidic residues" evidence="1">
    <location>
        <begin position="20"/>
        <end position="33"/>
    </location>
</feature>
<evidence type="ECO:0000313" key="3">
    <source>
        <dbReference type="Proteomes" id="UP000578819"/>
    </source>
</evidence>
<comment type="caution">
    <text evidence="2">The sequence shown here is derived from an EMBL/GenBank/DDBJ whole genome shotgun (WGS) entry which is preliminary data.</text>
</comment>
<reference evidence="2 3" key="1">
    <citation type="submission" date="2020-08" db="EMBL/GenBank/DDBJ databases">
        <title>Sequencing the genomes of 1000 actinobacteria strains.</title>
        <authorList>
            <person name="Klenk H.-P."/>
        </authorList>
    </citation>
    <scope>NUCLEOTIDE SEQUENCE [LARGE SCALE GENOMIC DNA]</scope>
    <source>
        <strain evidence="2 3">DSM 45886</strain>
    </source>
</reference>
<keyword evidence="3" id="KW-1185">Reference proteome</keyword>
<dbReference type="AlphaFoldDB" id="A0A7W7SQC8"/>